<organism evidence="3">
    <name type="scientific">Medioppia subpectinata</name>
    <dbReference type="NCBI Taxonomy" id="1979941"/>
    <lineage>
        <taxon>Eukaryota</taxon>
        <taxon>Metazoa</taxon>
        <taxon>Ecdysozoa</taxon>
        <taxon>Arthropoda</taxon>
        <taxon>Chelicerata</taxon>
        <taxon>Arachnida</taxon>
        <taxon>Acari</taxon>
        <taxon>Acariformes</taxon>
        <taxon>Sarcoptiformes</taxon>
        <taxon>Oribatida</taxon>
        <taxon>Brachypylina</taxon>
        <taxon>Oppioidea</taxon>
        <taxon>Oppiidae</taxon>
        <taxon>Medioppia</taxon>
    </lineage>
</organism>
<protein>
    <recommendedName>
        <fullName evidence="2">F-box domain-containing protein</fullName>
    </recommendedName>
</protein>
<evidence type="ECO:0000313" key="3">
    <source>
        <dbReference type="EMBL" id="CAD7625624.1"/>
    </source>
</evidence>
<dbReference type="Pfam" id="PF00646">
    <property type="entry name" value="F-box"/>
    <property type="match status" value="1"/>
</dbReference>
<gene>
    <name evidence="3" type="ORF">OSB1V03_LOCUS6057</name>
</gene>
<dbReference type="OrthoDB" id="6532759at2759"/>
<feature type="region of interest" description="Disordered" evidence="1">
    <location>
        <begin position="1"/>
        <end position="22"/>
    </location>
</feature>
<accession>A0A7R9PYM7</accession>
<name>A0A7R9PYM7_9ACAR</name>
<reference evidence="3" key="1">
    <citation type="submission" date="2020-11" db="EMBL/GenBank/DDBJ databases">
        <authorList>
            <person name="Tran Van P."/>
        </authorList>
    </citation>
    <scope>NUCLEOTIDE SEQUENCE</scope>
</reference>
<dbReference type="Gene3D" id="3.80.10.10">
    <property type="entry name" value="Ribonuclease Inhibitor"/>
    <property type="match status" value="1"/>
</dbReference>
<dbReference type="SUPFAM" id="SSF52047">
    <property type="entry name" value="RNI-like"/>
    <property type="match status" value="1"/>
</dbReference>
<keyword evidence="4" id="KW-1185">Reference proteome</keyword>
<dbReference type="EMBL" id="OC857775">
    <property type="protein sequence ID" value="CAD7625624.1"/>
    <property type="molecule type" value="Genomic_DNA"/>
</dbReference>
<evidence type="ECO:0000259" key="2">
    <source>
        <dbReference type="Pfam" id="PF00646"/>
    </source>
</evidence>
<dbReference type="InterPro" id="IPR001810">
    <property type="entry name" value="F-box_dom"/>
</dbReference>
<dbReference type="InterPro" id="IPR032675">
    <property type="entry name" value="LRR_dom_sf"/>
</dbReference>
<evidence type="ECO:0000256" key="1">
    <source>
        <dbReference type="SAM" id="MobiDB-lite"/>
    </source>
</evidence>
<dbReference type="SUPFAM" id="SSF81383">
    <property type="entry name" value="F-box domain"/>
    <property type="match status" value="1"/>
</dbReference>
<dbReference type="InterPro" id="IPR036047">
    <property type="entry name" value="F-box-like_dom_sf"/>
</dbReference>
<evidence type="ECO:0000313" key="4">
    <source>
        <dbReference type="Proteomes" id="UP000759131"/>
    </source>
</evidence>
<dbReference type="AlphaFoldDB" id="A0A7R9PYM7"/>
<proteinExistence type="predicted"/>
<dbReference type="Proteomes" id="UP000759131">
    <property type="component" value="Unassembled WGS sequence"/>
</dbReference>
<sequence length="475" mass="55099">MSMKHLKTSLETSDEEGGDIQQPQIYAKNSMDRFGDDLCALLLSYLPFKDRFRCECVSKQFQRTVFGSVVHVILHKAFISFDTQLLATIAKKCPNIQTIECRVIGNKYEELIPELLSIFRDNCRHLRHIYCNLRENSDQLCLPFGPLVTQVGSVSFDNKRSLILCHRLSHLVIHSLYDAFDYFPGRQLVAKNLQSLAFYNFSGHSNDQLSALVAGNQSIRCLKLVNRLQSRLTPETLTEMCGQLSRLTQLRRLTLELRLNDNENSLNNSLRTIGEKCWRLQRLTLELFMRDEPLEGQPLEGQPIDALKYYRRLKRLHLTLDPVFGQRLLEPLKLCHRLTHLTIWLHTKNDKTSVDQLLDNNCGNYWPRLQYLYIRFNEFGGQCLDHIPRLPALQTLVFHCRQDIGLNDNEYSDLLSRNMAQQLTQMMASLEITDENNEDNIQQTQSGPAMDLHHYHPGISSYEHSLKTNRTIIHN</sequence>
<dbReference type="EMBL" id="CAJPIZ010003200">
    <property type="protein sequence ID" value="CAG2106054.1"/>
    <property type="molecule type" value="Genomic_DNA"/>
</dbReference>
<feature type="domain" description="F-box" evidence="2">
    <location>
        <begin position="36"/>
        <end position="65"/>
    </location>
</feature>